<gene>
    <name evidence="3" type="ORF">MRY18106EAS_P0860</name>
</gene>
<dbReference type="InterPro" id="IPR037028">
    <property type="entry name" value="Dr_adhesin_sf"/>
</dbReference>
<dbReference type="EMBL" id="AP019534">
    <property type="protein sequence ID" value="BBI97886.1"/>
    <property type="molecule type" value="Genomic_DNA"/>
</dbReference>
<keyword evidence="3" id="KW-0614">Plasmid</keyword>
<sequence>MTNLKSLTIATLLIVNASSFAASFSDNVYKEVTFEVKKAPVPITIAIIPMELIENDYPKGTKIADIKITTDNGSSQRLALRFSPTNSNQVTETSGSKTILKGKGKNFSHELPLQLVGDAVSYSSINGIDMIITETATPNYTFSAILAGEHKINAGTYTLSVEGAIYNP</sequence>
<name>A0A455W3V9_ENTAS</name>
<dbReference type="Gene3D" id="2.60.40.1570">
    <property type="entry name" value="Dr adhesin"/>
    <property type="match status" value="1"/>
</dbReference>
<dbReference type="AlphaFoldDB" id="A0A455W3V9"/>
<evidence type="ECO:0000256" key="1">
    <source>
        <dbReference type="ARBA" id="ARBA00022729"/>
    </source>
</evidence>
<reference evidence="3" key="1">
    <citation type="submission" date="2019-03" db="EMBL/GenBank/DDBJ databases">
        <title>Complete genome sequences of Enterobacter asburiae str. MRY18-106 isolated from a patient in Japan.</title>
        <authorList>
            <person name="Sekizuka T."/>
            <person name="Matsui M."/>
            <person name="Takara T."/>
            <person name="Uechi A."/>
            <person name="Harakuni M."/>
            <person name="Kimura T."/>
            <person name="Suzuki S."/>
            <person name="Kuroda M."/>
        </authorList>
    </citation>
    <scope>NUCLEOTIDE SEQUENCE</scope>
    <source>
        <strain evidence="3">MRY18-106</strain>
        <plasmid evidence="3">pMRY18-106EAS_1</plasmid>
    </source>
</reference>
<feature type="signal peptide" evidence="2">
    <location>
        <begin position="1"/>
        <end position="21"/>
    </location>
</feature>
<evidence type="ECO:0008006" key="4">
    <source>
        <dbReference type="Google" id="ProtNLM"/>
    </source>
</evidence>
<geneLocation type="plasmid" evidence="3">
    <name>pMRY18-106EAS_1</name>
</geneLocation>
<evidence type="ECO:0000256" key="2">
    <source>
        <dbReference type="SAM" id="SignalP"/>
    </source>
</evidence>
<proteinExistence type="predicted"/>
<organism evidence="3">
    <name type="scientific">Enterobacter asburiae</name>
    <dbReference type="NCBI Taxonomy" id="61645"/>
    <lineage>
        <taxon>Bacteria</taxon>
        <taxon>Pseudomonadati</taxon>
        <taxon>Pseudomonadota</taxon>
        <taxon>Gammaproteobacteria</taxon>
        <taxon>Enterobacterales</taxon>
        <taxon>Enterobacteriaceae</taxon>
        <taxon>Enterobacter</taxon>
        <taxon>Enterobacter cloacae complex</taxon>
    </lineage>
</organism>
<protein>
    <recommendedName>
        <fullName evidence="4">CS1 type fimbrial major subunit</fullName>
    </recommendedName>
</protein>
<keyword evidence="1 2" id="KW-0732">Signal</keyword>
<accession>A0A455W3V9</accession>
<feature type="chain" id="PRO_5019720685" description="CS1 type fimbrial major subunit" evidence="2">
    <location>
        <begin position="22"/>
        <end position="168"/>
    </location>
</feature>
<evidence type="ECO:0000313" key="3">
    <source>
        <dbReference type="EMBL" id="BBI97886.1"/>
    </source>
</evidence>